<proteinExistence type="predicted"/>
<evidence type="ECO:0000313" key="2">
    <source>
        <dbReference type="EMBL" id="OPX44555.1"/>
    </source>
</evidence>
<dbReference type="RefSeq" id="WP_080063995.1">
    <property type="nucleotide sequence ID" value="NZ_MZGX01000008.1"/>
</dbReference>
<dbReference type="Pfam" id="PF20240">
    <property type="entry name" value="DUF6597"/>
    <property type="match status" value="1"/>
</dbReference>
<dbReference type="InterPro" id="IPR046532">
    <property type="entry name" value="DUF6597"/>
</dbReference>
<dbReference type="SMART" id="SM00342">
    <property type="entry name" value="HTH_ARAC"/>
    <property type="match status" value="1"/>
</dbReference>
<dbReference type="STRING" id="48256.CLHUN_15480"/>
<feature type="domain" description="HTH araC/xylS-type" evidence="1">
    <location>
        <begin position="173"/>
        <end position="274"/>
    </location>
</feature>
<sequence>MFTLNSIYRPITAQPFLNDESYTELQPCEALKPYICCFWVTQKPHSGLTSTEMKDKLVIPDTCMDIIFNINMDKNELEGLFAGISDTTFMDKAKNVSPLMSCFAIRFYSWAVPLFSDESMKYVFNSFVDVETYFTNLKHDLHGILTGNLLIPDTVDKVEKYLLKRIDSGRQNNNVMNAVYKVLKSKGTSNISELAGFTAVSQRQLERLFLEYVGVSPKKLSGLIRYQYLWQDIMLDRKFNIQDAVCKYGYTDQAHLLNDFRKYHTMSLMDARRFAYKTR</sequence>
<evidence type="ECO:0000259" key="1">
    <source>
        <dbReference type="PROSITE" id="PS01124"/>
    </source>
</evidence>
<organism evidence="2 3">
    <name type="scientific">Ruminiclostridium hungatei</name>
    <name type="common">Clostridium hungatei</name>
    <dbReference type="NCBI Taxonomy" id="48256"/>
    <lineage>
        <taxon>Bacteria</taxon>
        <taxon>Bacillati</taxon>
        <taxon>Bacillota</taxon>
        <taxon>Clostridia</taxon>
        <taxon>Eubacteriales</taxon>
        <taxon>Oscillospiraceae</taxon>
        <taxon>Ruminiclostridium</taxon>
    </lineage>
</organism>
<dbReference type="GO" id="GO:0003700">
    <property type="term" value="F:DNA-binding transcription factor activity"/>
    <property type="evidence" value="ECO:0007669"/>
    <property type="project" value="InterPro"/>
</dbReference>
<dbReference type="Gene3D" id="1.10.10.60">
    <property type="entry name" value="Homeodomain-like"/>
    <property type="match status" value="1"/>
</dbReference>
<evidence type="ECO:0000313" key="3">
    <source>
        <dbReference type="Proteomes" id="UP000191554"/>
    </source>
</evidence>
<dbReference type="Proteomes" id="UP000191554">
    <property type="component" value="Unassembled WGS sequence"/>
</dbReference>
<dbReference type="GO" id="GO:0043565">
    <property type="term" value="F:sequence-specific DNA binding"/>
    <property type="evidence" value="ECO:0007669"/>
    <property type="project" value="InterPro"/>
</dbReference>
<dbReference type="InterPro" id="IPR018060">
    <property type="entry name" value="HTH_AraC"/>
</dbReference>
<reference evidence="2 3" key="1">
    <citation type="submission" date="2017-03" db="EMBL/GenBank/DDBJ databases">
        <title>Genome sequence of Clostridium hungatei DSM 14427.</title>
        <authorList>
            <person name="Poehlein A."/>
            <person name="Daniel R."/>
        </authorList>
    </citation>
    <scope>NUCLEOTIDE SEQUENCE [LARGE SCALE GENOMIC DNA]</scope>
    <source>
        <strain evidence="2 3">DSM 14427</strain>
    </source>
</reference>
<dbReference type="PROSITE" id="PS01124">
    <property type="entry name" value="HTH_ARAC_FAMILY_2"/>
    <property type="match status" value="1"/>
</dbReference>
<dbReference type="OrthoDB" id="323290at2"/>
<protein>
    <submittedName>
        <fullName evidence="2">Helix-turn-helix domain protein</fullName>
    </submittedName>
</protein>
<keyword evidence="3" id="KW-1185">Reference proteome</keyword>
<name>A0A1V4SM51_RUMHU</name>
<dbReference type="AlphaFoldDB" id="A0A1V4SM51"/>
<comment type="caution">
    <text evidence="2">The sequence shown here is derived from an EMBL/GenBank/DDBJ whole genome shotgun (WGS) entry which is preliminary data.</text>
</comment>
<gene>
    <name evidence="2" type="ORF">CLHUN_15480</name>
</gene>
<accession>A0A1V4SM51</accession>
<dbReference type="EMBL" id="MZGX01000008">
    <property type="protein sequence ID" value="OPX44555.1"/>
    <property type="molecule type" value="Genomic_DNA"/>
</dbReference>
<dbReference type="Pfam" id="PF12833">
    <property type="entry name" value="HTH_18"/>
    <property type="match status" value="1"/>
</dbReference>